<comment type="subcellular location">
    <subcellularLocation>
        <location evidence="1">Nucleus</location>
    </subcellularLocation>
</comment>
<dbReference type="AlphaFoldDB" id="A0A653BU16"/>
<evidence type="ECO:0000256" key="5">
    <source>
        <dbReference type="ARBA" id="ARBA00022833"/>
    </source>
</evidence>
<dbReference type="GO" id="GO:0040029">
    <property type="term" value="P:epigenetic regulation of gene expression"/>
    <property type="evidence" value="ECO:0007669"/>
    <property type="project" value="UniProtKB-ARBA"/>
</dbReference>
<dbReference type="SMART" id="SM00355">
    <property type="entry name" value="ZnF_C2H2"/>
    <property type="match status" value="8"/>
</dbReference>
<evidence type="ECO:0000313" key="10">
    <source>
        <dbReference type="EMBL" id="VEN39103.1"/>
    </source>
</evidence>
<evidence type="ECO:0000256" key="8">
    <source>
        <dbReference type="SAM" id="MobiDB-lite"/>
    </source>
</evidence>
<keyword evidence="6" id="KW-0539">Nucleus</keyword>
<dbReference type="FunFam" id="3.30.160.60:FF:002343">
    <property type="entry name" value="Zinc finger protein 33A"/>
    <property type="match status" value="1"/>
</dbReference>
<dbReference type="OrthoDB" id="1095242at2759"/>
<dbReference type="GO" id="GO:0043565">
    <property type="term" value="F:sequence-specific DNA binding"/>
    <property type="evidence" value="ECO:0007669"/>
    <property type="project" value="UniProtKB-ARBA"/>
</dbReference>
<dbReference type="InterPro" id="IPR036236">
    <property type="entry name" value="Znf_C2H2_sf"/>
</dbReference>
<dbReference type="EMBL" id="CAACVG010005267">
    <property type="protein sequence ID" value="VEN39103.1"/>
    <property type="molecule type" value="Genomic_DNA"/>
</dbReference>
<feature type="region of interest" description="Disordered" evidence="8">
    <location>
        <begin position="12"/>
        <end position="46"/>
    </location>
</feature>
<dbReference type="PANTHER" id="PTHR24394">
    <property type="entry name" value="ZINC FINGER PROTEIN"/>
    <property type="match status" value="1"/>
</dbReference>
<keyword evidence="11" id="KW-1185">Reference proteome</keyword>
<name>A0A653BU16_CALMS</name>
<dbReference type="PANTHER" id="PTHR24394:SF29">
    <property type="entry name" value="MYONEURIN"/>
    <property type="match status" value="1"/>
</dbReference>
<accession>A0A653BU16</accession>
<dbReference type="SUPFAM" id="SSF57667">
    <property type="entry name" value="beta-beta-alpha zinc fingers"/>
    <property type="match status" value="4"/>
</dbReference>
<proteinExistence type="predicted"/>
<feature type="domain" description="C2H2-type" evidence="9">
    <location>
        <begin position="104"/>
        <end position="131"/>
    </location>
</feature>
<evidence type="ECO:0000256" key="3">
    <source>
        <dbReference type="ARBA" id="ARBA00022737"/>
    </source>
</evidence>
<evidence type="ECO:0000256" key="6">
    <source>
        <dbReference type="ARBA" id="ARBA00023242"/>
    </source>
</evidence>
<dbReference type="Pfam" id="PF00096">
    <property type="entry name" value="zf-C2H2"/>
    <property type="match status" value="3"/>
</dbReference>
<evidence type="ECO:0000256" key="4">
    <source>
        <dbReference type="ARBA" id="ARBA00022771"/>
    </source>
</evidence>
<sequence length="390" mass="44571">MLHSVEAIEQMLKIKHKDKGGKKSKHKRKRRRSTEDHPPPLKLDQPIKCGECEENFDNNVDYALHSKSHDKDGKYTCHLCINFRNASKYQIEMHVRAHEGTTKYKCEICNRGFTISTHATEHKYFHTGEKPFQCEICGKHFMYSWFLSRHRKSTHYEILTGSPQVKYDCSICNKHYATASSLSRHKQSKHKKVDGSVLCDVCGKRLSSREKLKFHLRTHTGYKPHACHMCPKSFSKKDQLVEHVRVHTGEKPYICKFCGRGFTQRTPLKTHEKTHLRDELACSVCGLSGMCVHRNPPKLEQMTPTREEVPPCAICGSLMPCSHVPRLDRGNVNPCACPVCGEVGPCMHLPIKLQEKSQGRDDILCSMCGPSVACIHLQSYLPIPFPYSQC</sequence>
<keyword evidence="2" id="KW-0479">Metal-binding</keyword>
<keyword evidence="4 7" id="KW-0863">Zinc-finger</keyword>
<dbReference type="GO" id="GO:0008270">
    <property type="term" value="F:zinc ion binding"/>
    <property type="evidence" value="ECO:0007669"/>
    <property type="project" value="UniProtKB-KW"/>
</dbReference>
<protein>
    <recommendedName>
        <fullName evidence="9">C2H2-type domain-containing protein</fullName>
    </recommendedName>
</protein>
<dbReference type="GO" id="GO:0003682">
    <property type="term" value="F:chromatin binding"/>
    <property type="evidence" value="ECO:0007669"/>
    <property type="project" value="UniProtKB-ARBA"/>
</dbReference>
<dbReference type="FunFam" id="3.30.160.60:FF:000446">
    <property type="entry name" value="Zinc finger protein"/>
    <property type="match status" value="1"/>
</dbReference>
<dbReference type="Gene3D" id="3.30.160.60">
    <property type="entry name" value="Classic Zinc Finger"/>
    <property type="match status" value="6"/>
</dbReference>
<feature type="domain" description="C2H2-type" evidence="9">
    <location>
        <begin position="225"/>
        <end position="252"/>
    </location>
</feature>
<dbReference type="Pfam" id="PF13894">
    <property type="entry name" value="zf-C2H2_4"/>
    <property type="match status" value="1"/>
</dbReference>
<keyword evidence="3" id="KW-0677">Repeat</keyword>
<evidence type="ECO:0000256" key="7">
    <source>
        <dbReference type="PROSITE-ProRule" id="PRU00042"/>
    </source>
</evidence>
<dbReference type="PROSITE" id="PS50157">
    <property type="entry name" value="ZINC_FINGER_C2H2_2"/>
    <property type="match status" value="7"/>
</dbReference>
<feature type="domain" description="C2H2-type" evidence="9">
    <location>
        <begin position="167"/>
        <end position="190"/>
    </location>
</feature>
<evidence type="ECO:0000256" key="1">
    <source>
        <dbReference type="ARBA" id="ARBA00004123"/>
    </source>
</evidence>
<feature type="domain" description="C2H2-type" evidence="9">
    <location>
        <begin position="197"/>
        <end position="224"/>
    </location>
</feature>
<feature type="domain" description="C2H2-type" evidence="9">
    <location>
        <begin position="132"/>
        <end position="155"/>
    </location>
</feature>
<feature type="domain" description="C2H2-type" evidence="9">
    <location>
        <begin position="47"/>
        <end position="74"/>
    </location>
</feature>
<evidence type="ECO:0000256" key="2">
    <source>
        <dbReference type="ARBA" id="ARBA00022723"/>
    </source>
</evidence>
<evidence type="ECO:0000313" key="11">
    <source>
        <dbReference type="Proteomes" id="UP000410492"/>
    </source>
</evidence>
<feature type="domain" description="C2H2-type" evidence="9">
    <location>
        <begin position="253"/>
        <end position="280"/>
    </location>
</feature>
<organism evidence="10 11">
    <name type="scientific">Callosobruchus maculatus</name>
    <name type="common">Southern cowpea weevil</name>
    <name type="synonym">Pulse bruchid</name>
    <dbReference type="NCBI Taxonomy" id="64391"/>
    <lineage>
        <taxon>Eukaryota</taxon>
        <taxon>Metazoa</taxon>
        <taxon>Ecdysozoa</taxon>
        <taxon>Arthropoda</taxon>
        <taxon>Hexapoda</taxon>
        <taxon>Insecta</taxon>
        <taxon>Pterygota</taxon>
        <taxon>Neoptera</taxon>
        <taxon>Endopterygota</taxon>
        <taxon>Coleoptera</taxon>
        <taxon>Polyphaga</taxon>
        <taxon>Cucujiformia</taxon>
        <taxon>Chrysomeloidea</taxon>
        <taxon>Chrysomelidae</taxon>
        <taxon>Bruchinae</taxon>
        <taxon>Bruchini</taxon>
        <taxon>Callosobruchus</taxon>
    </lineage>
</organism>
<dbReference type="InterPro" id="IPR013087">
    <property type="entry name" value="Znf_C2H2_type"/>
</dbReference>
<dbReference type="Proteomes" id="UP000410492">
    <property type="component" value="Unassembled WGS sequence"/>
</dbReference>
<dbReference type="FunFam" id="3.30.160.60:FF:000502">
    <property type="entry name" value="Zinc finger protein 710"/>
    <property type="match status" value="1"/>
</dbReference>
<reference evidence="10 11" key="1">
    <citation type="submission" date="2019-01" db="EMBL/GenBank/DDBJ databases">
        <authorList>
            <person name="Sayadi A."/>
        </authorList>
    </citation>
    <scope>NUCLEOTIDE SEQUENCE [LARGE SCALE GENOMIC DNA]</scope>
</reference>
<dbReference type="GO" id="GO:0000785">
    <property type="term" value="C:chromatin"/>
    <property type="evidence" value="ECO:0007669"/>
    <property type="project" value="UniProtKB-ARBA"/>
</dbReference>
<gene>
    <name evidence="10" type="ORF">CALMAC_LOCUS3769</name>
</gene>
<dbReference type="FunFam" id="3.30.160.60:FF:000690">
    <property type="entry name" value="Zinc finger protein 354C"/>
    <property type="match status" value="1"/>
</dbReference>
<keyword evidence="5" id="KW-0862">Zinc</keyword>
<dbReference type="GO" id="GO:0000981">
    <property type="term" value="F:DNA-binding transcription factor activity, RNA polymerase II-specific"/>
    <property type="evidence" value="ECO:0007669"/>
    <property type="project" value="TreeGrafter"/>
</dbReference>
<dbReference type="GO" id="GO:0005634">
    <property type="term" value="C:nucleus"/>
    <property type="evidence" value="ECO:0007669"/>
    <property type="project" value="UniProtKB-SubCell"/>
</dbReference>
<feature type="compositionally biased region" description="Basic residues" evidence="8">
    <location>
        <begin position="13"/>
        <end position="32"/>
    </location>
</feature>
<evidence type="ECO:0000259" key="9">
    <source>
        <dbReference type="PROSITE" id="PS50157"/>
    </source>
</evidence>
<dbReference type="PROSITE" id="PS00028">
    <property type="entry name" value="ZINC_FINGER_C2H2_1"/>
    <property type="match status" value="6"/>
</dbReference>